<feature type="transmembrane region" description="Helical" evidence="1">
    <location>
        <begin position="74"/>
        <end position="94"/>
    </location>
</feature>
<protein>
    <submittedName>
        <fullName evidence="2">Uncharacterized protein</fullName>
    </submittedName>
</protein>
<accession>A0A9P0FID6</accession>
<dbReference type="EMBL" id="OV121135">
    <property type="protein sequence ID" value="CAH0556058.1"/>
    <property type="molecule type" value="Genomic_DNA"/>
</dbReference>
<dbReference type="OrthoDB" id="6067390at2759"/>
<keyword evidence="1" id="KW-0812">Transmembrane</keyword>
<keyword evidence="3" id="KW-1185">Reference proteome</keyword>
<name>A0A9P0FID6_BRAAE</name>
<evidence type="ECO:0000313" key="2">
    <source>
        <dbReference type="EMBL" id="CAH0556058.1"/>
    </source>
</evidence>
<sequence length="122" mass="14924">MEKIRCYDYKQLFKNGMDKFKNRKNMMPKMDKTASGGGYKRGFQLHGQRPMKFPYTFTAKIVQMPWKFHYDTNWYYKYYVFGVIGSIPVFAYLMKLSYSPENVKKWKEIKAKEHEEYLHKWD</sequence>
<keyword evidence="1" id="KW-0472">Membrane</keyword>
<reference evidence="2" key="1">
    <citation type="submission" date="2021-12" db="EMBL/GenBank/DDBJ databases">
        <authorList>
            <person name="King R."/>
        </authorList>
    </citation>
    <scope>NUCLEOTIDE SEQUENCE</scope>
</reference>
<dbReference type="AlphaFoldDB" id="A0A9P0FID6"/>
<proteinExistence type="predicted"/>
<dbReference type="Proteomes" id="UP001154078">
    <property type="component" value="Chromosome 4"/>
</dbReference>
<evidence type="ECO:0000313" key="3">
    <source>
        <dbReference type="Proteomes" id="UP001154078"/>
    </source>
</evidence>
<gene>
    <name evidence="2" type="ORF">MELIAE_LOCUS7260</name>
</gene>
<keyword evidence="1" id="KW-1133">Transmembrane helix</keyword>
<evidence type="ECO:0000256" key="1">
    <source>
        <dbReference type="SAM" id="Phobius"/>
    </source>
</evidence>
<organism evidence="2 3">
    <name type="scientific">Brassicogethes aeneus</name>
    <name type="common">Rape pollen beetle</name>
    <name type="synonym">Meligethes aeneus</name>
    <dbReference type="NCBI Taxonomy" id="1431903"/>
    <lineage>
        <taxon>Eukaryota</taxon>
        <taxon>Metazoa</taxon>
        <taxon>Ecdysozoa</taxon>
        <taxon>Arthropoda</taxon>
        <taxon>Hexapoda</taxon>
        <taxon>Insecta</taxon>
        <taxon>Pterygota</taxon>
        <taxon>Neoptera</taxon>
        <taxon>Endopterygota</taxon>
        <taxon>Coleoptera</taxon>
        <taxon>Polyphaga</taxon>
        <taxon>Cucujiformia</taxon>
        <taxon>Nitidulidae</taxon>
        <taxon>Meligethinae</taxon>
        <taxon>Brassicogethes</taxon>
    </lineage>
</organism>